<comment type="function">
    <text evidence="6">E3 ubiquitin-protein ligase that mediates ubiquitination and subsequent proteasomal degradation of target proteins. E3 ubiquitin ligases accept ubiquitin from an E2 ubiquitin-conjugating enzyme in the form of a thioester and then directly transfers the ubiquitin to targeted substrates.</text>
</comment>
<keyword evidence="6" id="KW-0833">Ubl conjugation pathway</keyword>
<evidence type="ECO:0000256" key="5">
    <source>
        <dbReference type="PROSITE-ProRule" id="PRU00175"/>
    </source>
</evidence>
<keyword evidence="3 5" id="KW-0863">Zinc-finger</keyword>
<dbReference type="GO" id="GO:0043161">
    <property type="term" value="P:proteasome-mediated ubiquitin-dependent protein catabolic process"/>
    <property type="evidence" value="ECO:0007669"/>
    <property type="project" value="TreeGrafter"/>
</dbReference>
<dbReference type="InterPro" id="IPR049548">
    <property type="entry name" value="Sina-like_RING"/>
</dbReference>
<comment type="domain">
    <text evidence="6">The RING-type zinc finger domain is essential for ubiquitin ligase activity.</text>
</comment>
<name>A0A7E5VMK9_TRINI</name>
<dbReference type="InParanoid" id="A0A7E5VMK9"/>
<accession>A0A7E5VMK9</accession>
<dbReference type="GO" id="GO:0016567">
    <property type="term" value="P:protein ubiquitination"/>
    <property type="evidence" value="ECO:0007669"/>
    <property type="project" value="UniProtKB-UniPathway"/>
</dbReference>
<dbReference type="PANTHER" id="PTHR45877">
    <property type="entry name" value="E3 UBIQUITIN-PROTEIN LIGASE SIAH2"/>
    <property type="match status" value="1"/>
</dbReference>
<feature type="region of interest" description="Disordered" evidence="7">
    <location>
        <begin position="1"/>
        <end position="80"/>
    </location>
</feature>
<dbReference type="SUPFAM" id="SSF49599">
    <property type="entry name" value="TRAF domain-like"/>
    <property type="match status" value="1"/>
</dbReference>
<dbReference type="InterPro" id="IPR018121">
    <property type="entry name" value="7-in-absentia-prot_TRAF-dom"/>
</dbReference>
<evidence type="ECO:0000313" key="9">
    <source>
        <dbReference type="Proteomes" id="UP000322000"/>
    </source>
</evidence>
<evidence type="ECO:0000256" key="2">
    <source>
        <dbReference type="ARBA" id="ARBA00022723"/>
    </source>
</evidence>
<evidence type="ECO:0000313" key="10">
    <source>
        <dbReference type="RefSeq" id="XP_026729421.1"/>
    </source>
</evidence>
<dbReference type="Gene3D" id="2.60.210.10">
    <property type="entry name" value="Apoptosis, Tumor Necrosis Factor Receptor Associated Protein 2, Chain A"/>
    <property type="match status" value="1"/>
</dbReference>
<dbReference type="UniPathway" id="UPA00143"/>
<feature type="compositionally biased region" description="Basic and acidic residues" evidence="7">
    <location>
        <begin position="1"/>
        <end position="10"/>
    </location>
</feature>
<dbReference type="Proteomes" id="UP000322000">
    <property type="component" value="Chromosome 6"/>
</dbReference>
<dbReference type="GO" id="GO:0005737">
    <property type="term" value="C:cytoplasm"/>
    <property type="evidence" value="ECO:0007669"/>
    <property type="project" value="InterPro"/>
</dbReference>
<dbReference type="EC" id="2.3.2.27" evidence="6"/>
<feature type="region of interest" description="Disordered" evidence="7">
    <location>
        <begin position="184"/>
        <end position="204"/>
    </location>
</feature>
<evidence type="ECO:0000256" key="7">
    <source>
        <dbReference type="SAM" id="MobiDB-lite"/>
    </source>
</evidence>
<dbReference type="PROSITE" id="PS50089">
    <property type="entry name" value="ZF_RING_2"/>
    <property type="match status" value="1"/>
</dbReference>
<dbReference type="RefSeq" id="XP_026729421.1">
    <property type="nucleotide sequence ID" value="XM_026873620.1"/>
</dbReference>
<comment type="domain">
    <text evidence="6">The SBD domain (substrate-binding domain) mediates the interaction with substrate proteins. It is related to the TRAF family.</text>
</comment>
<feature type="domain" description="RING-type" evidence="8">
    <location>
        <begin position="401"/>
        <end position="436"/>
    </location>
</feature>
<dbReference type="SUPFAM" id="SSF57850">
    <property type="entry name" value="RING/U-box"/>
    <property type="match status" value="1"/>
</dbReference>
<dbReference type="PANTHER" id="PTHR45877:SF2">
    <property type="entry name" value="E3 UBIQUITIN-PROTEIN LIGASE SINA-RELATED"/>
    <property type="match status" value="1"/>
</dbReference>
<feature type="region of interest" description="Disordered" evidence="7">
    <location>
        <begin position="281"/>
        <end position="320"/>
    </location>
</feature>
<feature type="compositionally biased region" description="Low complexity" evidence="7">
    <location>
        <begin position="41"/>
        <end position="58"/>
    </location>
</feature>
<dbReference type="InterPro" id="IPR008974">
    <property type="entry name" value="TRAF-like"/>
</dbReference>
<dbReference type="GO" id="GO:0008270">
    <property type="term" value="F:zinc ion binding"/>
    <property type="evidence" value="ECO:0007669"/>
    <property type="project" value="UniProtKB-KW"/>
</dbReference>
<feature type="region of interest" description="Disordered" evidence="7">
    <location>
        <begin position="353"/>
        <end position="386"/>
    </location>
</feature>
<gene>
    <name evidence="10" type="primary">LOC113495044</name>
</gene>
<evidence type="ECO:0000256" key="4">
    <source>
        <dbReference type="ARBA" id="ARBA00022833"/>
    </source>
</evidence>
<comment type="similarity">
    <text evidence="1 6">Belongs to the SINA (Seven in absentia) family.</text>
</comment>
<dbReference type="OrthoDB" id="941555at2759"/>
<proteinExistence type="inferred from homology"/>
<reference evidence="10" key="1">
    <citation type="submission" date="2025-08" db="UniProtKB">
        <authorList>
            <consortium name="RefSeq"/>
        </authorList>
    </citation>
    <scope>IDENTIFICATION</scope>
</reference>
<sequence length="655" mass="73580">MSNNKKESLKKTLGISEYPWSSDDEDNTNIQPAQEANAANSVRRQSSESRPSSRNNNNTAEMNGGHHSLNGGGQVSPTVARKQQNKLDRTLFWSIINTGRTSPPASSRYTDPNLPRSAPQLRSSSCRETRPAIAEHPAATADIQRILAFKKLTRSLQNFAHKPNHYLNPARRLSAGASSRTLFGSHFGDQTRRNNSSRSNLHRLPLTQYMRSRHHNGFFEEPEVSPSTSVSDVNEVLSVEDPQPSSSGIQFRSIQQRQNGSLDTTQTLPDHHYVNVDQSDDDVEAGQQSAPVADHSDENNADDENAEGTTPNTSAGGISLEEEIVEVDVAEETDAAPNADAEPDTADVNITTVNAATPNPEEAAETPRPPSLKRKRDSNDETAEPYSVHEFNQSLLRLLECPVCLEWMEPPISQCRRGHLVCSRCRARLASCPVCRTTFSSVRNRAMEGVAEMLRYPCRHGCGREVRLRRRGPHEASCAARRYHCPAPPCARHPALQHHELALHFQCKHLPILKIGRKHKFSMKVNTEQHDNWVIMALDEYFHLRVDVDIRTWGVIVYVAFIGPKRRAKNYTYEVLVQGQHNARSLKYSRATHSDLESSSLNVSRQDCFHLTLDQALNFLRFKNRHCEPDKFLDFDVEISKNQNANLQDSKDDSE</sequence>
<dbReference type="InterPro" id="IPR013083">
    <property type="entry name" value="Znf_RING/FYVE/PHD"/>
</dbReference>
<evidence type="ECO:0000256" key="6">
    <source>
        <dbReference type="RuleBase" id="RU201113"/>
    </source>
</evidence>
<evidence type="ECO:0000256" key="1">
    <source>
        <dbReference type="ARBA" id="ARBA00009119"/>
    </source>
</evidence>
<keyword evidence="9" id="KW-1185">Reference proteome</keyword>
<feature type="compositionally biased region" description="Polar residues" evidence="7">
    <location>
        <begin position="307"/>
        <end position="316"/>
    </location>
</feature>
<feature type="compositionally biased region" description="Polar residues" evidence="7">
    <location>
        <begin position="28"/>
        <end position="40"/>
    </location>
</feature>
<dbReference type="GO" id="GO:0061630">
    <property type="term" value="F:ubiquitin protein ligase activity"/>
    <property type="evidence" value="ECO:0007669"/>
    <property type="project" value="UniProtKB-EC"/>
</dbReference>
<keyword evidence="4 6" id="KW-0862">Zinc</keyword>
<organism evidence="9 10">
    <name type="scientific">Trichoplusia ni</name>
    <name type="common">Cabbage looper</name>
    <dbReference type="NCBI Taxonomy" id="7111"/>
    <lineage>
        <taxon>Eukaryota</taxon>
        <taxon>Metazoa</taxon>
        <taxon>Ecdysozoa</taxon>
        <taxon>Arthropoda</taxon>
        <taxon>Hexapoda</taxon>
        <taxon>Insecta</taxon>
        <taxon>Pterygota</taxon>
        <taxon>Neoptera</taxon>
        <taxon>Endopterygota</taxon>
        <taxon>Lepidoptera</taxon>
        <taxon>Glossata</taxon>
        <taxon>Ditrysia</taxon>
        <taxon>Noctuoidea</taxon>
        <taxon>Noctuidae</taxon>
        <taxon>Plusiinae</taxon>
        <taxon>Trichoplusia</taxon>
    </lineage>
</organism>
<dbReference type="Gene3D" id="3.30.40.10">
    <property type="entry name" value="Zinc/RING finger domain, C3HC4 (zinc finger)"/>
    <property type="match status" value="1"/>
</dbReference>
<evidence type="ECO:0000259" key="8">
    <source>
        <dbReference type="PROSITE" id="PS50089"/>
    </source>
</evidence>
<dbReference type="GO" id="GO:0031624">
    <property type="term" value="F:ubiquitin conjugating enzyme binding"/>
    <property type="evidence" value="ECO:0007669"/>
    <property type="project" value="TreeGrafter"/>
</dbReference>
<dbReference type="GeneID" id="113495044"/>
<dbReference type="KEGG" id="tnl:113495044"/>
<dbReference type="AlphaFoldDB" id="A0A7E5VMK9"/>
<dbReference type="InterPro" id="IPR001841">
    <property type="entry name" value="Znf_RING"/>
</dbReference>
<dbReference type="Pfam" id="PF21362">
    <property type="entry name" value="Sina_RING"/>
    <property type="match status" value="1"/>
</dbReference>
<evidence type="ECO:0000256" key="3">
    <source>
        <dbReference type="ARBA" id="ARBA00022771"/>
    </source>
</evidence>
<comment type="catalytic activity">
    <reaction evidence="6">
        <text>S-ubiquitinyl-[E2 ubiquitin-conjugating enzyme]-L-cysteine + [acceptor protein]-L-lysine = [E2 ubiquitin-conjugating enzyme]-L-cysteine + N(6)-ubiquitinyl-[acceptor protein]-L-lysine.</text>
        <dbReference type="EC" id="2.3.2.27"/>
    </reaction>
</comment>
<dbReference type="InterPro" id="IPR004162">
    <property type="entry name" value="SINA-like_animal"/>
</dbReference>
<dbReference type="Pfam" id="PF03145">
    <property type="entry name" value="Sina_TRAF"/>
    <property type="match status" value="1"/>
</dbReference>
<feature type="compositionally biased region" description="Polar residues" evidence="7">
    <location>
        <begin position="97"/>
        <end position="110"/>
    </location>
</feature>
<keyword evidence="2 6" id="KW-0479">Metal-binding</keyword>
<feature type="region of interest" description="Disordered" evidence="7">
    <location>
        <begin position="97"/>
        <end position="123"/>
    </location>
</feature>
<comment type="pathway">
    <text evidence="6">Protein modification; protein ubiquitination.</text>
</comment>
<protein>
    <recommendedName>
        <fullName evidence="6">E3 ubiquitin-protein ligase</fullName>
        <ecNumber evidence="6">2.3.2.27</ecNumber>
    </recommendedName>
</protein>